<evidence type="ECO:0000256" key="1">
    <source>
        <dbReference type="SAM" id="MobiDB-lite"/>
    </source>
</evidence>
<organism evidence="3">
    <name type="scientific">Anoplophora glabripennis</name>
    <name type="common">Asian longhorn beetle</name>
    <name type="synonym">Anoplophora nobilis</name>
    <dbReference type="NCBI Taxonomy" id="217634"/>
    <lineage>
        <taxon>Eukaryota</taxon>
        <taxon>Metazoa</taxon>
        <taxon>Ecdysozoa</taxon>
        <taxon>Arthropoda</taxon>
        <taxon>Hexapoda</taxon>
        <taxon>Insecta</taxon>
        <taxon>Pterygota</taxon>
        <taxon>Neoptera</taxon>
        <taxon>Endopterygota</taxon>
        <taxon>Coleoptera</taxon>
        <taxon>Polyphaga</taxon>
        <taxon>Cucujiformia</taxon>
        <taxon>Chrysomeloidea</taxon>
        <taxon>Cerambycidae</taxon>
        <taxon>Lamiinae</taxon>
        <taxon>Lamiini</taxon>
        <taxon>Anoplophora</taxon>
    </lineage>
</organism>
<feature type="region of interest" description="Disordered" evidence="1">
    <location>
        <begin position="264"/>
        <end position="285"/>
    </location>
</feature>
<dbReference type="GO" id="GO:0005829">
    <property type="term" value="C:cytosol"/>
    <property type="evidence" value="ECO:0007669"/>
    <property type="project" value="TreeGrafter"/>
</dbReference>
<sequence>MVLKVEKSCEETKPILSFNDSDAKSEPDLKIGDAYRHITKSMRDDPLKIEKPELVLELFSTAIKMQDIPLAKECTEILNSQLDKNNALLVLRHIYKSEMMMPPPPDPLDLKPSAPPLHEDDNDFKEDWVQDLRDNLRNNCLLEIDKNADYVLKQKEVLELSYRDVLAITTRDTLQVSNEMLVYSVAMRWTMEECKRLAMDPQQNNMKAIARELVHAPRYGLLSKKEFCCGTVDGVKGPRRSGILEEREVEAILNYIKKKAKNRPLEGLPHKGSLPRRTGNEKSNAFHSGVSGDSVCSAASSCDKFVINFLTCWTVIFD</sequence>
<dbReference type="InterPro" id="IPR011705">
    <property type="entry name" value="BACK"/>
</dbReference>
<name>V5I973_ANOGL</name>
<dbReference type="PANTHER" id="PTHR45774:SF4">
    <property type="entry name" value="AXUNDEAD, ISOFORM F"/>
    <property type="match status" value="1"/>
</dbReference>
<proteinExistence type="predicted"/>
<dbReference type="Pfam" id="PF07707">
    <property type="entry name" value="BACK"/>
    <property type="match status" value="1"/>
</dbReference>
<accession>V5I973</accession>
<gene>
    <name evidence="3" type="primary">BTBD2</name>
</gene>
<protein>
    <submittedName>
        <fullName evidence="3">BTB/POZ domain-containing protein 2</fullName>
    </submittedName>
</protein>
<dbReference type="EMBL" id="GALX01003435">
    <property type="protein sequence ID" value="JAB65031.1"/>
    <property type="molecule type" value="Transcribed_RNA"/>
</dbReference>
<dbReference type="AlphaFoldDB" id="V5I973"/>
<evidence type="ECO:0000259" key="2">
    <source>
        <dbReference type="Pfam" id="PF07707"/>
    </source>
</evidence>
<reference evidence="3" key="1">
    <citation type="submission" date="2013-07" db="EMBL/GenBank/DDBJ databases">
        <title>Midgut Transcriptome Profiling of Anoplphora glabripennis, a Lignocellulose Degrading, Wood-Boring Cerambycid.</title>
        <authorList>
            <person name="Scully E.D."/>
            <person name="Hoover K."/>
            <person name="Carlson J.E."/>
            <person name="Tien M."/>
            <person name="Geib S.M."/>
        </authorList>
    </citation>
    <scope>NUCLEOTIDE SEQUENCE</scope>
</reference>
<feature type="domain" description="BACK" evidence="2">
    <location>
        <begin position="135"/>
        <end position="195"/>
    </location>
</feature>
<dbReference type="GO" id="GO:0022008">
    <property type="term" value="P:neurogenesis"/>
    <property type="evidence" value="ECO:0007669"/>
    <property type="project" value="TreeGrafter"/>
</dbReference>
<evidence type="ECO:0000313" key="3">
    <source>
        <dbReference type="EMBL" id="JAB65031.1"/>
    </source>
</evidence>
<dbReference type="PANTHER" id="PTHR45774">
    <property type="entry name" value="BTB/POZ DOMAIN-CONTAINING"/>
    <property type="match status" value="1"/>
</dbReference>
<dbReference type="Gene3D" id="1.25.40.420">
    <property type="match status" value="1"/>
</dbReference>